<evidence type="ECO:0000256" key="1">
    <source>
        <dbReference type="ARBA" id="ARBA00022737"/>
    </source>
</evidence>
<evidence type="ECO:0000256" key="3">
    <source>
        <dbReference type="PROSITE-ProRule" id="PRU00339"/>
    </source>
</evidence>
<reference evidence="4" key="1">
    <citation type="submission" date="2021-01" db="EMBL/GenBank/DDBJ databases">
        <authorList>
            <person name="Corre E."/>
            <person name="Pelletier E."/>
            <person name="Niang G."/>
            <person name="Scheremetjew M."/>
            <person name="Finn R."/>
            <person name="Kale V."/>
            <person name="Holt S."/>
            <person name="Cochrane G."/>
            <person name="Meng A."/>
            <person name="Brown T."/>
            <person name="Cohen L."/>
        </authorList>
    </citation>
    <scope>NUCLEOTIDE SEQUENCE</scope>
    <source>
        <strain evidence="4">NIES-381</strain>
    </source>
</reference>
<dbReference type="Pfam" id="PF13424">
    <property type="entry name" value="TPR_12"/>
    <property type="match status" value="1"/>
</dbReference>
<keyword evidence="2 3" id="KW-0802">TPR repeat</keyword>
<name>A0A7S1NH83_9EUGL</name>
<dbReference type="AlphaFoldDB" id="A0A7S1NH83"/>
<evidence type="ECO:0008006" key="5">
    <source>
        <dbReference type="Google" id="ProtNLM"/>
    </source>
</evidence>
<dbReference type="PANTHER" id="PTHR45641">
    <property type="entry name" value="TETRATRICOPEPTIDE REPEAT PROTEIN (AFU_ORTHOLOGUE AFUA_6G03870)"/>
    <property type="match status" value="1"/>
</dbReference>
<evidence type="ECO:0000256" key="2">
    <source>
        <dbReference type="ARBA" id="ARBA00022803"/>
    </source>
</evidence>
<proteinExistence type="predicted"/>
<dbReference type="PANTHER" id="PTHR45641:SF19">
    <property type="entry name" value="NEPHROCYSTIN-3"/>
    <property type="match status" value="1"/>
</dbReference>
<accession>A0A7S1NH83</accession>
<protein>
    <recommendedName>
        <fullName evidence="5">MalT-like TPR region domain-containing protein</fullName>
    </recommendedName>
</protein>
<dbReference type="SMART" id="SM00028">
    <property type="entry name" value="TPR"/>
    <property type="match status" value="6"/>
</dbReference>
<gene>
    <name evidence="4" type="ORF">EGYM00392_LOCUS30542</name>
</gene>
<evidence type="ECO:0000313" key="4">
    <source>
        <dbReference type="EMBL" id="CAD9019428.1"/>
    </source>
</evidence>
<feature type="repeat" description="TPR" evidence="3">
    <location>
        <begin position="110"/>
        <end position="143"/>
    </location>
</feature>
<dbReference type="SUPFAM" id="SSF48452">
    <property type="entry name" value="TPR-like"/>
    <property type="match status" value="1"/>
</dbReference>
<keyword evidence="1" id="KW-0677">Repeat</keyword>
<dbReference type="Gene3D" id="1.25.40.10">
    <property type="entry name" value="Tetratricopeptide repeat domain"/>
    <property type="match status" value="1"/>
</dbReference>
<dbReference type="EMBL" id="HBGA01082015">
    <property type="protein sequence ID" value="CAD9019428.1"/>
    <property type="molecule type" value="Transcribed_RNA"/>
</dbReference>
<organism evidence="4">
    <name type="scientific">Eutreptiella gymnastica</name>
    <dbReference type="NCBI Taxonomy" id="73025"/>
    <lineage>
        <taxon>Eukaryota</taxon>
        <taxon>Discoba</taxon>
        <taxon>Euglenozoa</taxon>
        <taxon>Euglenida</taxon>
        <taxon>Spirocuta</taxon>
        <taxon>Euglenophyceae</taxon>
        <taxon>Eutreptiales</taxon>
        <taxon>Eutreptiaceae</taxon>
        <taxon>Eutreptiella</taxon>
    </lineage>
</organism>
<dbReference type="Pfam" id="PF13181">
    <property type="entry name" value="TPR_8"/>
    <property type="match status" value="1"/>
</dbReference>
<dbReference type="InterPro" id="IPR019734">
    <property type="entry name" value="TPR_rpt"/>
</dbReference>
<sequence length="389" mass="43390">MEGEKELVEDQLVQEKVLEEKVAKLRIQPGLNDPKSLEVVFELFSVWIGLYRLNKTDQLLQEVLPFCEQLGGTWHIKGIQMLGFCRWKQYRYADALELFHKMEGLVGSSAALCENIGHTYSSMGNLDKAEKYFTDALELSRKEKDDRGAEAEGNTGGILLGLGLIKDRQNKVAESLPVLQQALEWYQNKFGAVAASLVAKAHMSVGKAHEKLDALAEAEHHFREALRIFIVTCGDDSPLSAGAMASLGKVLFRMQQLSEAQKHLKGAVALEATKDSVHLQTVFELLTIIMELHTKDAKHLDRSEFKQYVPIIRDATENMRIQGQPEDGDYGAFCKSAGEFCALAASYQEAEGYLTKAIELFSKVTEIDCTHLTQTCNALLVFVQSQSRS</sequence>
<dbReference type="PROSITE" id="PS50005">
    <property type="entry name" value="TPR"/>
    <property type="match status" value="1"/>
</dbReference>
<dbReference type="InterPro" id="IPR011990">
    <property type="entry name" value="TPR-like_helical_dom_sf"/>
</dbReference>